<evidence type="ECO:0000313" key="1">
    <source>
        <dbReference type="EMBL" id="KXA96817.1"/>
    </source>
</evidence>
<gene>
    <name evidence="1" type="ORF">AKJ38_02555</name>
</gene>
<organism evidence="1 2">
    <name type="scientific">candidate division MSBL1 archaeon SCGC-AAA259I14</name>
    <dbReference type="NCBI Taxonomy" id="1698268"/>
    <lineage>
        <taxon>Archaea</taxon>
        <taxon>Methanobacteriati</taxon>
        <taxon>Methanobacteriota</taxon>
        <taxon>candidate division MSBL1</taxon>
    </lineage>
</organism>
<dbReference type="EMBL" id="LHXS01000041">
    <property type="protein sequence ID" value="KXA96817.1"/>
    <property type="molecule type" value="Genomic_DNA"/>
</dbReference>
<accession>A0A133URQ3</accession>
<evidence type="ECO:0000313" key="2">
    <source>
        <dbReference type="Proteomes" id="UP000070414"/>
    </source>
</evidence>
<keyword evidence="2" id="KW-1185">Reference proteome</keyword>
<sequence length="269" mass="30978">MHSGERCEYCHNPASRYAKNPETREKEFVCELHYHKWYPERSKIDDPEDIGECEVCGIKALDKEGNERLIGHHSNYGFLEGEEEEVVKVCDVCQRKIHNVDGFHDELKPRPYESYLYHARKNTDELVKKDVDEGLEKGWLPSDIVDFQLDSRKQGMAKAFLHREGFDVEEIEAGGSLDKRKGRILENLFYQTVAPVTPKEIRARFEEKTGVPISVPYVTYQARRDLGVEVVETKSRTLLVPTHSKTSFSSSNVVDKLKERGYKGVTPND</sequence>
<proteinExistence type="predicted"/>
<protein>
    <submittedName>
        <fullName evidence="1">Uncharacterized protein</fullName>
    </submittedName>
</protein>
<dbReference type="AlphaFoldDB" id="A0A133URQ3"/>
<name>A0A133URQ3_9EURY</name>
<dbReference type="Proteomes" id="UP000070414">
    <property type="component" value="Unassembled WGS sequence"/>
</dbReference>
<reference evidence="1 2" key="1">
    <citation type="journal article" date="2016" name="Sci. Rep.">
        <title>Metabolic traits of an uncultured archaeal lineage -MSBL1- from brine pools of the Red Sea.</title>
        <authorList>
            <person name="Mwirichia R."/>
            <person name="Alam I."/>
            <person name="Rashid M."/>
            <person name="Vinu M."/>
            <person name="Ba-Alawi W."/>
            <person name="Anthony Kamau A."/>
            <person name="Kamanda Ngugi D."/>
            <person name="Goker M."/>
            <person name="Klenk H.P."/>
            <person name="Bajic V."/>
            <person name="Stingl U."/>
        </authorList>
    </citation>
    <scope>NUCLEOTIDE SEQUENCE [LARGE SCALE GENOMIC DNA]</scope>
    <source>
        <strain evidence="1">SCGC-AAA259I14</strain>
    </source>
</reference>
<comment type="caution">
    <text evidence="1">The sequence shown here is derived from an EMBL/GenBank/DDBJ whole genome shotgun (WGS) entry which is preliminary data.</text>
</comment>